<reference evidence="1 2" key="1">
    <citation type="submission" date="2017-12" db="EMBL/GenBank/DDBJ databases">
        <title>Streptomyces populusis sp. nov., a novel endophytic actinobacterium isolated from stems of Populus adenopoda Maxim.</title>
        <authorList>
            <person name="Wang Z."/>
        </authorList>
    </citation>
    <scope>NUCLEOTIDE SEQUENCE [LARGE SCALE GENOMIC DNA]</scope>
    <source>
        <strain evidence="1 2">A249</strain>
    </source>
</reference>
<dbReference type="EMBL" id="PJOS01000025">
    <property type="protein sequence ID" value="PKT72108.1"/>
    <property type="molecule type" value="Genomic_DNA"/>
</dbReference>
<keyword evidence="2" id="KW-1185">Reference proteome</keyword>
<evidence type="ECO:0000313" key="2">
    <source>
        <dbReference type="Proteomes" id="UP000236178"/>
    </source>
</evidence>
<organism evidence="1 2">
    <name type="scientific">Streptomyces populi</name>
    <dbReference type="NCBI Taxonomy" id="2058924"/>
    <lineage>
        <taxon>Bacteria</taxon>
        <taxon>Bacillati</taxon>
        <taxon>Actinomycetota</taxon>
        <taxon>Actinomycetes</taxon>
        <taxon>Kitasatosporales</taxon>
        <taxon>Streptomycetaceae</taxon>
        <taxon>Streptomyces</taxon>
    </lineage>
</organism>
<dbReference type="Proteomes" id="UP000236178">
    <property type="component" value="Unassembled WGS sequence"/>
</dbReference>
<dbReference type="AlphaFoldDB" id="A0A2I0SQA7"/>
<protein>
    <submittedName>
        <fullName evidence="1">Uncharacterized protein</fullName>
    </submittedName>
</protein>
<name>A0A2I0SQA7_9ACTN</name>
<accession>A0A2I0SQA7</accession>
<evidence type="ECO:0000313" key="1">
    <source>
        <dbReference type="EMBL" id="PKT72108.1"/>
    </source>
</evidence>
<gene>
    <name evidence="1" type="ORF">CW362_15145</name>
</gene>
<dbReference type="OrthoDB" id="3872852at2"/>
<proteinExistence type="predicted"/>
<dbReference type="RefSeq" id="WP_103549980.1">
    <property type="nucleotide sequence ID" value="NZ_KZ626864.1"/>
</dbReference>
<comment type="caution">
    <text evidence="1">The sequence shown here is derived from an EMBL/GenBank/DDBJ whole genome shotgun (WGS) entry which is preliminary data.</text>
</comment>
<sequence>MPNSVEFTTRVLDIASEDVTTGMGSLAARVRNLMNLQQGRPFRLPLGGLFFDIVVTAAGPDAYAVVDLMDIAQHAPGHRLDACGPVIEDPERGWLIWLVPPGTHAAWEPHRYGTCLGAPYELALPPLLQTEPPGPYWLRPCRGDRLVPHWPLADFLGRFKPGPIPHEELLGAVLSTIS</sequence>